<evidence type="ECO:0000256" key="5">
    <source>
        <dbReference type="SAM" id="Phobius"/>
    </source>
</evidence>
<evidence type="ECO:0000256" key="4">
    <source>
        <dbReference type="SAM" id="MobiDB-lite"/>
    </source>
</evidence>
<dbReference type="AlphaFoldDB" id="A0A5E8BI88"/>
<reference evidence="7 8" key="1">
    <citation type="submission" date="2019-09" db="EMBL/GenBank/DDBJ databases">
        <authorList>
            <person name="Brejova B."/>
        </authorList>
    </citation>
    <scope>NUCLEOTIDE SEQUENCE [LARGE SCALE GENOMIC DNA]</scope>
</reference>
<dbReference type="Proteomes" id="UP000398389">
    <property type="component" value="Unassembled WGS sequence"/>
</dbReference>
<sequence>MAQRIHKDLAKLFKAPPPDCILDTEDDDDDSSLADPEPSIGLALPGRSTGLGMSSLSTISFYLLGPESTAFYGGAWRVKLKIPSEYPRKAPAAYFVTKIFHPNVQPSTGEVCVDTLKRDWRPDVDLAQIILTIRCLLIQPNPESSLNEEAGKLMLDDYAAFERMARVMTKVHSIPRADILKKFNLDDSPLVEEPMKKIEAPNSTTTTTTTTTTASTVKPDMLPVKEDIEMVDGKGFQDSIIITNNNKENGGAGTTNSGLSSPLILSATCSTGQDLQMIQTQSSAQTSSVLLPRDERDTNNITNNSGINSSSPLFPASKESSFNGLCTSLTPPSSSSSSSSNSLTKAPPSPLSPTMGPAPAYSPTAGTSPTTVSSSSSSITNFTATASAPTTSAAVGFFTVVVVAVVAVNVAKFRGETIKPQFSVPVTL</sequence>
<feature type="compositionally biased region" description="Low complexity" evidence="4">
    <location>
        <begin position="362"/>
        <end position="377"/>
    </location>
</feature>
<dbReference type="RefSeq" id="XP_031853530.1">
    <property type="nucleotide sequence ID" value="XM_031997639.1"/>
</dbReference>
<dbReference type="EMBL" id="CABVLU010000002">
    <property type="protein sequence ID" value="VVT50911.1"/>
    <property type="molecule type" value="Genomic_DNA"/>
</dbReference>
<keyword evidence="2" id="KW-0833">Ubl conjugation pathway</keyword>
<dbReference type="InterPro" id="IPR016135">
    <property type="entry name" value="UBQ-conjugating_enzyme/RWD"/>
</dbReference>
<dbReference type="Gene3D" id="3.10.110.10">
    <property type="entry name" value="Ubiquitin Conjugating Enzyme"/>
    <property type="match status" value="1"/>
</dbReference>
<dbReference type="InterPro" id="IPR023313">
    <property type="entry name" value="UBQ-conjugating_AS"/>
</dbReference>
<dbReference type="GO" id="GO:0016740">
    <property type="term" value="F:transferase activity"/>
    <property type="evidence" value="ECO:0007669"/>
    <property type="project" value="UniProtKB-KW"/>
</dbReference>
<evidence type="ECO:0000256" key="3">
    <source>
        <dbReference type="PROSITE-ProRule" id="PRU10133"/>
    </source>
</evidence>
<gene>
    <name evidence="7" type="ORF">SAPINGB_P002921</name>
</gene>
<keyword evidence="5" id="KW-1133">Transmembrane helix</keyword>
<feature type="compositionally biased region" description="Polar residues" evidence="4">
    <location>
        <begin position="279"/>
        <end position="289"/>
    </location>
</feature>
<dbReference type="PROSITE" id="PS00183">
    <property type="entry name" value="UBC_1"/>
    <property type="match status" value="1"/>
</dbReference>
<keyword evidence="5" id="KW-0812">Transmembrane</keyword>
<feature type="transmembrane region" description="Helical" evidence="5">
    <location>
        <begin position="393"/>
        <end position="411"/>
    </location>
</feature>
<proteinExistence type="predicted"/>
<feature type="compositionally biased region" description="Low complexity" evidence="4">
    <location>
        <begin position="299"/>
        <end position="311"/>
    </location>
</feature>
<keyword evidence="1" id="KW-0808">Transferase</keyword>
<dbReference type="SMART" id="SM00212">
    <property type="entry name" value="UBCc"/>
    <property type="match status" value="1"/>
</dbReference>
<feature type="region of interest" description="Disordered" evidence="4">
    <location>
        <begin position="20"/>
        <end position="41"/>
    </location>
</feature>
<dbReference type="PROSITE" id="PS50127">
    <property type="entry name" value="UBC_2"/>
    <property type="match status" value="1"/>
</dbReference>
<evidence type="ECO:0000313" key="8">
    <source>
        <dbReference type="Proteomes" id="UP000398389"/>
    </source>
</evidence>
<evidence type="ECO:0000256" key="2">
    <source>
        <dbReference type="ARBA" id="ARBA00022786"/>
    </source>
</evidence>
<protein>
    <recommendedName>
        <fullName evidence="6">UBC core domain-containing protein</fullName>
    </recommendedName>
</protein>
<name>A0A5E8BI88_9ASCO</name>
<evidence type="ECO:0000256" key="1">
    <source>
        <dbReference type="ARBA" id="ARBA00022679"/>
    </source>
</evidence>
<evidence type="ECO:0000313" key="7">
    <source>
        <dbReference type="EMBL" id="VVT50911.1"/>
    </source>
</evidence>
<dbReference type="PANTHER" id="PTHR24068">
    <property type="entry name" value="UBIQUITIN-CONJUGATING ENZYME E2"/>
    <property type="match status" value="1"/>
</dbReference>
<dbReference type="SUPFAM" id="SSF54495">
    <property type="entry name" value="UBC-like"/>
    <property type="match status" value="1"/>
</dbReference>
<organism evidence="7 8">
    <name type="scientific">Magnusiomyces paraingens</name>
    <dbReference type="NCBI Taxonomy" id="2606893"/>
    <lineage>
        <taxon>Eukaryota</taxon>
        <taxon>Fungi</taxon>
        <taxon>Dikarya</taxon>
        <taxon>Ascomycota</taxon>
        <taxon>Saccharomycotina</taxon>
        <taxon>Dipodascomycetes</taxon>
        <taxon>Dipodascales</taxon>
        <taxon>Dipodascaceae</taxon>
        <taxon>Magnusiomyces</taxon>
    </lineage>
</organism>
<feature type="compositionally biased region" description="Low complexity" evidence="4">
    <location>
        <begin position="325"/>
        <end position="346"/>
    </location>
</feature>
<keyword evidence="8" id="KW-1185">Reference proteome</keyword>
<keyword evidence="5" id="KW-0472">Membrane</keyword>
<dbReference type="OrthoDB" id="269518at2759"/>
<dbReference type="Pfam" id="PF00179">
    <property type="entry name" value="UQ_con"/>
    <property type="match status" value="1"/>
</dbReference>
<evidence type="ECO:0000259" key="6">
    <source>
        <dbReference type="PROSITE" id="PS50127"/>
    </source>
</evidence>
<feature type="domain" description="UBC core" evidence="6">
    <location>
        <begin position="1"/>
        <end position="174"/>
    </location>
</feature>
<feature type="active site" description="Glycyl thioester intermediate" evidence="3">
    <location>
        <position position="112"/>
    </location>
</feature>
<dbReference type="InterPro" id="IPR000608">
    <property type="entry name" value="UBC"/>
</dbReference>
<dbReference type="GeneID" id="43581739"/>
<accession>A0A5E8BI88</accession>
<feature type="region of interest" description="Disordered" evidence="4">
    <location>
        <begin position="279"/>
        <end position="377"/>
    </location>
</feature>
<feature type="compositionally biased region" description="Acidic residues" evidence="4">
    <location>
        <begin position="22"/>
        <end position="32"/>
    </location>
</feature>